<dbReference type="EMBL" id="JANPWB010000009">
    <property type="protein sequence ID" value="KAJ1149464.1"/>
    <property type="molecule type" value="Genomic_DNA"/>
</dbReference>
<organism evidence="1 2">
    <name type="scientific">Pleurodeles waltl</name>
    <name type="common">Iberian ribbed newt</name>
    <dbReference type="NCBI Taxonomy" id="8319"/>
    <lineage>
        <taxon>Eukaryota</taxon>
        <taxon>Metazoa</taxon>
        <taxon>Chordata</taxon>
        <taxon>Craniata</taxon>
        <taxon>Vertebrata</taxon>
        <taxon>Euteleostomi</taxon>
        <taxon>Amphibia</taxon>
        <taxon>Batrachia</taxon>
        <taxon>Caudata</taxon>
        <taxon>Salamandroidea</taxon>
        <taxon>Salamandridae</taxon>
        <taxon>Pleurodelinae</taxon>
        <taxon>Pleurodeles</taxon>
    </lineage>
</organism>
<dbReference type="Proteomes" id="UP001066276">
    <property type="component" value="Chromosome 5"/>
</dbReference>
<name>A0AAV7RE18_PLEWA</name>
<sequence length="80" mass="8986">MLAAMCPSEDWDQAPHPPELQAQARSLLVLVVTSSCGYTSESPQSQLEPRRAAFDIALYIDNTVIYSLLRCKVYFELHSL</sequence>
<evidence type="ECO:0000313" key="2">
    <source>
        <dbReference type="Proteomes" id="UP001066276"/>
    </source>
</evidence>
<dbReference type="AlphaFoldDB" id="A0AAV7RE18"/>
<gene>
    <name evidence="1" type="ORF">NDU88_002272</name>
</gene>
<protein>
    <submittedName>
        <fullName evidence="1">Uncharacterized protein</fullName>
    </submittedName>
</protein>
<keyword evidence="2" id="KW-1185">Reference proteome</keyword>
<proteinExistence type="predicted"/>
<comment type="caution">
    <text evidence="1">The sequence shown here is derived from an EMBL/GenBank/DDBJ whole genome shotgun (WGS) entry which is preliminary data.</text>
</comment>
<reference evidence="1" key="1">
    <citation type="journal article" date="2022" name="bioRxiv">
        <title>Sequencing and chromosome-scale assembly of the giantPleurodeles waltlgenome.</title>
        <authorList>
            <person name="Brown T."/>
            <person name="Elewa A."/>
            <person name="Iarovenko S."/>
            <person name="Subramanian E."/>
            <person name="Araus A.J."/>
            <person name="Petzold A."/>
            <person name="Susuki M."/>
            <person name="Suzuki K.-i.T."/>
            <person name="Hayashi T."/>
            <person name="Toyoda A."/>
            <person name="Oliveira C."/>
            <person name="Osipova E."/>
            <person name="Leigh N.D."/>
            <person name="Simon A."/>
            <person name="Yun M.H."/>
        </authorList>
    </citation>
    <scope>NUCLEOTIDE SEQUENCE</scope>
    <source>
        <strain evidence="1">20211129_DDA</strain>
        <tissue evidence="1">Liver</tissue>
    </source>
</reference>
<evidence type="ECO:0000313" key="1">
    <source>
        <dbReference type="EMBL" id="KAJ1149464.1"/>
    </source>
</evidence>
<accession>A0AAV7RE18</accession>